<dbReference type="RefSeq" id="XP_013239453.1">
    <property type="nucleotide sequence ID" value="XM_013383999.1"/>
</dbReference>
<proteinExistence type="predicted"/>
<dbReference type="HOGENOM" id="CLU_1475506_0_0_1"/>
<dbReference type="EMBL" id="JMKJ01000019">
    <property type="protein sequence ID" value="KGG53017.1"/>
    <property type="molecule type" value="Genomic_DNA"/>
</dbReference>
<evidence type="ECO:0000313" key="2">
    <source>
        <dbReference type="Proteomes" id="UP000029725"/>
    </source>
</evidence>
<dbReference type="AlphaFoldDB" id="A0A098VVN6"/>
<gene>
    <name evidence="1" type="ORF">DI09_117p20</name>
</gene>
<reference evidence="1 2" key="1">
    <citation type="submission" date="2014-04" db="EMBL/GenBank/DDBJ databases">
        <title>A new species of microsporidia sheds light on the evolution of extreme parasitism.</title>
        <authorList>
            <person name="Haag K.L."/>
            <person name="James T.Y."/>
            <person name="Larsson R."/>
            <person name="Schaer T.M."/>
            <person name="Refardt D."/>
            <person name="Pombert J.-F."/>
            <person name="Ebert D."/>
        </authorList>
    </citation>
    <scope>NUCLEOTIDE SEQUENCE [LARGE SCALE GENOMIC DNA]</scope>
    <source>
        <strain evidence="1 2">UGP3</strain>
        <tissue evidence="1">Spores</tissue>
    </source>
</reference>
<evidence type="ECO:0000313" key="1">
    <source>
        <dbReference type="EMBL" id="KGG53017.1"/>
    </source>
</evidence>
<comment type="caution">
    <text evidence="1">The sequence shown here is derived from an EMBL/GenBank/DDBJ whole genome shotgun (WGS) entry which is preliminary data.</text>
</comment>
<keyword evidence="2" id="KW-1185">Reference proteome</keyword>
<sequence>MDRFYIRRFRPRANAISDILEQQFSLDASTDDNTFGTSFENEATSFHRDCEEQNLSLLRSAPHFPEQGSAEGRNIFKRPVAGTTASLQENTGNTLPYLALHLEKYNQQAIDTLVLSNATELDLSIENSIPQTPTAFKSDYKELSLLIATEELKSVVPSTKMFSKLCRQRVLQEGTILISNLIF</sequence>
<accession>A0A098VVN6</accession>
<protein>
    <submittedName>
        <fullName evidence="1">Uncharacterized protein</fullName>
    </submittedName>
</protein>
<dbReference type="VEuPathDB" id="MicrosporidiaDB:DI09_117p20"/>
<dbReference type="Proteomes" id="UP000029725">
    <property type="component" value="Unassembled WGS sequence"/>
</dbReference>
<dbReference type="GeneID" id="25258091"/>
<name>A0A098VVN6_9MICR</name>
<organism evidence="1 2">
    <name type="scientific">Mitosporidium daphniae</name>
    <dbReference type="NCBI Taxonomy" id="1485682"/>
    <lineage>
        <taxon>Eukaryota</taxon>
        <taxon>Fungi</taxon>
        <taxon>Fungi incertae sedis</taxon>
        <taxon>Microsporidia</taxon>
        <taxon>Mitosporidium</taxon>
    </lineage>
</organism>